<evidence type="ECO:0000256" key="1">
    <source>
        <dbReference type="SAM" id="Phobius"/>
    </source>
</evidence>
<dbReference type="EMBL" id="AP018448">
    <property type="protein sequence ID" value="BBC36887.1"/>
    <property type="molecule type" value="Genomic_DNA"/>
</dbReference>
<keyword evidence="1" id="KW-0812">Transmembrane</keyword>
<reference evidence="2 3" key="1">
    <citation type="journal article" date="2010" name="ChemBioChem">
        <title>Cloning and characterization of the biosynthetic gene cluster of 16-membered macrolide antibiotic FD-891: involvement of a dual functional cytochrome P450 monooxygenase catalyzing epoxidation and hydroxylation.</title>
        <authorList>
            <person name="Kudo F."/>
            <person name="Motegi A."/>
            <person name="Mizoue K."/>
            <person name="Eguchi T."/>
        </authorList>
    </citation>
    <scope>NUCLEOTIDE SEQUENCE [LARGE SCALE GENOMIC DNA]</scope>
    <source>
        <strain evidence="2 3">A-8890</strain>
    </source>
</reference>
<dbReference type="Proteomes" id="UP001321542">
    <property type="component" value="Chromosome"/>
</dbReference>
<keyword evidence="3" id="KW-1185">Reference proteome</keyword>
<protein>
    <submittedName>
        <fullName evidence="2">Uncharacterized protein</fullName>
    </submittedName>
</protein>
<feature type="transmembrane region" description="Helical" evidence="1">
    <location>
        <begin position="12"/>
        <end position="30"/>
    </location>
</feature>
<name>A0ABN5VY69_9ACTN</name>
<sequence length="51" mass="5675">MITLRPEGPVLLMALFIPMGLLTVITLDAFEDYLFPPLDRGGRRPEQSESG</sequence>
<reference evidence="2 3" key="2">
    <citation type="journal article" date="2023" name="ChemBioChem">
        <title>Acyltransferase Domain Exchange between Two Independent Type I Polyketide Synthases in the Same Producer Strain of Macrolide Antibiotics.</title>
        <authorList>
            <person name="Kudo F."/>
            <person name="Kishikawa K."/>
            <person name="Tsuboi K."/>
            <person name="Kido T."/>
            <person name="Usui T."/>
            <person name="Hashimoto J."/>
            <person name="Shin-Ya K."/>
            <person name="Miyanaga A."/>
            <person name="Eguchi T."/>
        </authorList>
    </citation>
    <scope>NUCLEOTIDE SEQUENCE [LARGE SCALE GENOMIC DNA]</scope>
    <source>
        <strain evidence="2 3">A-8890</strain>
    </source>
</reference>
<keyword evidence="1" id="KW-0472">Membrane</keyword>
<keyword evidence="1" id="KW-1133">Transmembrane helix</keyword>
<proteinExistence type="predicted"/>
<accession>A0ABN5VY69</accession>
<organism evidence="2 3">
    <name type="scientific">Streptomyces graminofaciens</name>
    <dbReference type="NCBI Taxonomy" id="68212"/>
    <lineage>
        <taxon>Bacteria</taxon>
        <taxon>Bacillati</taxon>
        <taxon>Actinomycetota</taxon>
        <taxon>Actinomycetes</taxon>
        <taxon>Kitasatosporales</taxon>
        <taxon>Streptomycetaceae</taxon>
        <taxon>Streptomyces</taxon>
    </lineage>
</organism>
<gene>
    <name evidence="2" type="ORF">SGFS_081810</name>
</gene>
<evidence type="ECO:0000313" key="2">
    <source>
        <dbReference type="EMBL" id="BBC36887.1"/>
    </source>
</evidence>
<evidence type="ECO:0000313" key="3">
    <source>
        <dbReference type="Proteomes" id="UP001321542"/>
    </source>
</evidence>